<dbReference type="EMBL" id="LWRY01000116">
    <property type="protein sequence ID" value="OCX72188.1"/>
    <property type="molecule type" value="Genomic_DNA"/>
</dbReference>
<accession>A0A1C2ITB9</accession>
<comment type="caution">
    <text evidence="2">The sequence shown here is derived from an EMBL/GenBank/DDBJ whole genome shotgun (WGS) entry which is preliminary data.</text>
</comment>
<evidence type="ECO:0000256" key="1">
    <source>
        <dbReference type="SAM" id="Coils"/>
    </source>
</evidence>
<protein>
    <recommendedName>
        <fullName evidence="4">Flagellar FliJ protein</fullName>
    </recommendedName>
</protein>
<proteinExistence type="predicted"/>
<keyword evidence="3" id="KW-1185">Reference proteome</keyword>
<feature type="coiled-coil region" evidence="1">
    <location>
        <begin position="15"/>
        <end position="42"/>
    </location>
</feature>
<keyword evidence="1" id="KW-0175">Coiled coil</keyword>
<evidence type="ECO:0000313" key="3">
    <source>
        <dbReference type="Proteomes" id="UP000095008"/>
    </source>
</evidence>
<reference evidence="2" key="1">
    <citation type="journal article" date="2016" name="Int. J. Mol. Sci.">
        <title>Comparative genomics of the extreme acidophile Acidithiobacillus thiooxidans reveals intraspecific divergence and niche adaptation.</title>
        <authorList>
            <person name="Zhang X."/>
            <person name="Feng X."/>
            <person name="Tao J."/>
            <person name="Ma L."/>
            <person name="Xiao Y."/>
            <person name="Liang Y."/>
            <person name="Liu X."/>
            <person name="Yin H."/>
        </authorList>
    </citation>
    <scope>NUCLEOTIDE SEQUENCE [LARGE SCALE GENOMIC DNA]</scope>
    <source>
        <strain evidence="2">DXS-W</strain>
    </source>
</reference>
<organism evidence="2 3">
    <name type="scientific">Acidithiobacillus thiooxidans</name>
    <name type="common">Thiobacillus thiooxidans</name>
    <dbReference type="NCBI Taxonomy" id="930"/>
    <lineage>
        <taxon>Bacteria</taxon>
        <taxon>Pseudomonadati</taxon>
        <taxon>Pseudomonadota</taxon>
        <taxon>Acidithiobacillia</taxon>
        <taxon>Acidithiobacillales</taxon>
        <taxon>Acidithiobacillaceae</taxon>
        <taxon>Acidithiobacillus</taxon>
    </lineage>
</organism>
<dbReference type="Proteomes" id="UP000095008">
    <property type="component" value="Unassembled WGS sequence"/>
</dbReference>
<dbReference type="RefSeq" id="WP_065974985.1">
    <property type="nucleotide sequence ID" value="NZ_LWRY01000116.1"/>
</dbReference>
<name>A0A1C2ITB9_ACITH</name>
<dbReference type="Gene3D" id="1.10.287.1700">
    <property type="match status" value="1"/>
</dbReference>
<dbReference type="AlphaFoldDB" id="A0A1C2ITB9"/>
<gene>
    <name evidence="2" type="ORF">A6M23_10360</name>
</gene>
<evidence type="ECO:0000313" key="2">
    <source>
        <dbReference type="EMBL" id="OCX72188.1"/>
    </source>
</evidence>
<evidence type="ECO:0008006" key="4">
    <source>
        <dbReference type="Google" id="ProtNLM"/>
    </source>
</evidence>
<dbReference type="InterPro" id="IPR053716">
    <property type="entry name" value="Flag_assembly_chemotaxis_eff"/>
</dbReference>
<sequence>MTRKVDPANPWCPLEKHAEIKAQQAAQRVAEQQRRLSAAMHQQKTIDQYAQELSAKSSVWMGADAGCQAFLLGGIQQFQDTIRAVSKTQQSSVENLLSTRDVALEDLRSADAYRRRIVAISDQHALSLKQAAHRAERRLEDDLRNISPTWVFTDR</sequence>